<sequence length="183" mass="20538">MSDTSSRIQCIVKDLYAWRFSESFLTMTVSLHKVSCLGLLAMHHLMTRRPRGLSSQQQNRSDTQSGVMRDSLAYAVKSSVGNGRRRPMIGIWSTSYRHNIQGFGIAISGSLGMMVQEQLPLGTEDMVYHYVCIMVRLGVHLITSTCSALGTVIFHKPSNTVWLHTYLVLNQSKCNYIFSLVTS</sequence>
<dbReference type="GeneID" id="63693530"/>
<accession>A0A017SKL6</accession>
<dbReference type="RefSeq" id="XP_040640553.1">
    <property type="nucleotide sequence ID" value="XM_040778406.1"/>
</dbReference>
<protein>
    <submittedName>
        <fullName evidence="1">Uncharacterized protein</fullName>
    </submittedName>
</protein>
<gene>
    <name evidence="1" type="ORF">EURHEDRAFT_341239</name>
</gene>
<dbReference type="EMBL" id="KK088417">
    <property type="protein sequence ID" value="EYE96865.1"/>
    <property type="molecule type" value="Genomic_DNA"/>
</dbReference>
<dbReference type="AlphaFoldDB" id="A0A017SKL6"/>
<evidence type="ECO:0000313" key="1">
    <source>
        <dbReference type="EMBL" id="EYE96865.1"/>
    </source>
</evidence>
<name>A0A017SKL6_ASPRC</name>
<proteinExistence type="predicted"/>
<dbReference type="HOGENOM" id="CLU_1474884_0_0_1"/>
<evidence type="ECO:0000313" key="2">
    <source>
        <dbReference type="Proteomes" id="UP000019804"/>
    </source>
</evidence>
<dbReference type="Proteomes" id="UP000019804">
    <property type="component" value="Unassembled WGS sequence"/>
</dbReference>
<reference evidence="2" key="1">
    <citation type="journal article" date="2014" name="Nat. Commun.">
        <title>Genomic adaptations of the halophilic Dead Sea filamentous fungus Eurotium rubrum.</title>
        <authorList>
            <person name="Kis-Papo T."/>
            <person name="Weig A.R."/>
            <person name="Riley R."/>
            <person name="Persoh D."/>
            <person name="Salamov A."/>
            <person name="Sun H."/>
            <person name="Lipzen A."/>
            <person name="Wasser S.P."/>
            <person name="Rambold G."/>
            <person name="Grigoriev I.V."/>
            <person name="Nevo E."/>
        </authorList>
    </citation>
    <scope>NUCLEOTIDE SEQUENCE [LARGE SCALE GENOMIC DNA]</scope>
    <source>
        <strain evidence="2">CBS 135680</strain>
    </source>
</reference>
<organism evidence="1 2">
    <name type="scientific">Aspergillus ruber (strain CBS 135680)</name>
    <dbReference type="NCBI Taxonomy" id="1388766"/>
    <lineage>
        <taxon>Eukaryota</taxon>
        <taxon>Fungi</taxon>
        <taxon>Dikarya</taxon>
        <taxon>Ascomycota</taxon>
        <taxon>Pezizomycotina</taxon>
        <taxon>Eurotiomycetes</taxon>
        <taxon>Eurotiomycetidae</taxon>
        <taxon>Eurotiales</taxon>
        <taxon>Aspergillaceae</taxon>
        <taxon>Aspergillus</taxon>
        <taxon>Aspergillus subgen. Aspergillus</taxon>
    </lineage>
</organism>
<keyword evidence="2" id="KW-1185">Reference proteome</keyword>